<accession>A0AA38GN39</accession>
<name>A0AA38GN39_TAXCH</name>
<dbReference type="AlphaFoldDB" id="A0AA38GN39"/>
<protein>
    <submittedName>
        <fullName evidence="2">Uncharacterized protein</fullName>
    </submittedName>
</protein>
<evidence type="ECO:0000313" key="3">
    <source>
        <dbReference type="Proteomes" id="UP000824469"/>
    </source>
</evidence>
<evidence type="ECO:0000256" key="1">
    <source>
        <dbReference type="SAM" id="MobiDB-lite"/>
    </source>
</evidence>
<feature type="region of interest" description="Disordered" evidence="1">
    <location>
        <begin position="81"/>
        <end position="100"/>
    </location>
</feature>
<comment type="caution">
    <text evidence="2">The sequence shown here is derived from an EMBL/GenBank/DDBJ whole genome shotgun (WGS) entry which is preliminary data.</text>
</comment>
<proteinExistence type="predicted"/>
<dbReference type="Proteomes" id="UP000824469">
    <property type="component" value="Unassembled WGS sequence"/>
</dbReference>
<gene>
    <name evidence="2" type="ORF">KI387_005647</name>
</gene>
<feature type="non-terminal residue" evidence="2">
    <location>
        <position position="100"/>
    </location>
</feature>
<reference evidence="2 3" key="1">
    <citation type="journal article" date="2021" name="Nat. Plants">
        <title>The Taxus genome provides insights into paclitaxel biosynthesis.</title>
        <authorList>
            <person name="Xiong X."/>
            <person name="Gou J."/>
            <person name="Liao Q."/>
            <person name="Li Y."/>
            <person name="Zhou Q."/>
            <person name="Bi G."/>
            <person name="Li C."/>
            <person name="Du R."/>
            <person name="Wang X."/>
            <person name="Sun T."/>
            <person name="Guo L."/>
            <person name="Liang H."/>
            <person name="Lu P."/>
            <person name="Wu Y."/>
            <person name="Zhang Z."/>
            <person name="Ro D.K."/>
            <person name="Shang Y."/>
            <person name="Huang S."/>
            <person name="Yan J."/>
        </authorList>
    </citation>
    <scope>NUCLEOTIDE SEQUENCE [LARGE SCALE GENOMIC DNA]</scope>
    <source>
        <strain evidence="2">Ta-2019</strain>
    </source>
</reference>
<organism evidence="2 3">
    <name type="scientific">Taxus chinensis</name>
    <name type="common">Chinese yew</name>
    <name type="synonym">Taxus wallichiana var. chinensis</name>
    <dbReference type="NCBI Taxonomy" id="29808"/>
    <lineage>
        <taxon>Eukaryota</taxon>
        <taxon>Viridiplantae</taxon>
        <taxon>Streptophyta</taxon>
        <taxon>Embryophyta</taxon>
        <taxon>Tracheophyta</taxon>
        <taxon>Spermatophyta</taxon>
        <taxon>Pinopsida</taxon>
        <taxon>Pinidae</taxon>
        <taxon>Conifers II</taxon>
        <taxon>Cupressales</taxon>
        <taxon>Taxaceae</taxon>
        <taxon>Taxus</taxon>
    </lineage>
</organism>
<sequence>MMSWAAKFGFTKIPLMVKPIEEVKFEEPVMTEVEFLVKEDHTFSKAPSVEQAIEKPLVLPPTSSPLGFDVEEEFDLSNFMFEEEGDHSEKISNQEDTMEE</sequence>
<keyword evidence="3" id="KW-1185">Reference proteome</keyword>
<evidence type="ECO:0000313" key="2">
    <source>
        <dbReference type="EMBL" id="KAH9325469.1"/>
    </source>
</evidence>
<dbReference type="EMBL" id="JAHRHJ020000002">
    <property type="protein sequence ID" value="KAH9325469.1"/>
    <property type="molecule type" value="Genomic_DNA"/>
</dbReference>